<evidence type="ECO:0000313" key="3">
    <source>
        <dbReference type="Proteomes" id="UP000267096"/>
    </source>
</evidence>
<proteinExistence type="predicted"/>
<dbReference type="AlphaFoldDB" id="A0A0M3JKM8"/>
<feature type="compositionally biased region" description="Acidic residues" evidence="1">
    <location>
        <begin position="1"/>
        <end position="11"/>
    </location>
</feature>
<feature type="region of interest" description="Disordered" evidence="1">
    <location>
        <begin position="1"/>
        <end position="43"/>
    </location>
</feature>
<reference evidence="2 3" key="2">
    <citation type="submission" date="2018-11" db="EMBL/GenBank/DDBJ databases">
        <authorList>
            <consortium name="Pathogen Informatics"/>
        </authorList>
    </citation>
    <scope>NUCLEOTIDE SEQUENCE [LARGE SCALE GENOMIC DNA]</scope>
</reference>
<dbReference type="WBParaSite" id="ASIM_0000820301-mRNA-1">
    <property type="protein sequence ID" value="ASIM_0000820301-mRNA-1"/>
    <property type="gene ID" value="ASIM_0000820301"/>
</dbReference>
<keyword evidence="3" id="KW-1185">Reference proteome</keyword>
<sequence>MGDEMNEDGADEQWHPEDPRTNVPKRRRSTGRSSESARQRRLV</sequence>
<reference evidence="4" key="1">
    <citation type="submission" date="2017-02" db="UniProtKB">
        <authorList>
            <consortium name="WormBaseParasite"/>
        </authorList>
    </citation>
    <scope>IDENTIFICATION</scope>
</reference>
<dbReference type="EMBL" id="UYRR01020428">
    <property type="protein sequence ID" value="VDK30461.1"/>
    <property type="molecule type" value="Genomic_DNA"/>
</dbReference>
<protein>
    <submittedName>
        <fullName evidence="2 4">Uncharacterized protein</fullName>
    </submittedName>
</protein>
<accession>A0A0M3JKM8</accession>
<gene>
    <name evidence="2" type="ORF">ASIM_LOCUS7960</name>
</gene>
<dbReference type="Proteomes" id="UP000267096">
    <property type="component" value="Unassembled WGS sequence"/>
</dbReference>
<evidence type="ECO:0000313" key="2">
    <source>
        <dbReference type="EMBL" id="VDK30461.1"/>
    </source>
</evidence>
<evidence type="ECO:0000256" key="1">
    <source>
        <dbReference type="SAM" id="MobiDB-lite"/>
    </source>
</evidence>
<organism evidence="4">
    <name type="scientific">Anisakis simplex</name>
    <name type="common">Herring worm</name>
    <dbReference type="NCBI Taxonomy" id="6269"/>
    <lineage>
        <taxon>Eukaryota</taxon>
        <taxon>Metazoa</taxon>
        <taxon>Ecdysozoa</taxon>
        <taxon>Nematoda</taxon>
        <taxon>Chromadorea</taxon>
        <taxon>Rhabditida</taxon>
        <taxon>Spirurina</taxon>
        <taxon>Ascaridomorpha</taxon>
        <taxon>Ascaridoidea</taxon>
        <taxon>Anisakidae</taxon>
        <taxon>Anisakis</taxon>
        <taxon>Anisakis simplex complex</taxon>
    </lineage>
</organism>
<evidence type="ECO:0000313" key="4">
    <source>
        <dbReference type="WBParaSite" id="ASIM_0000820301-mRNA-1"/>
    </source>
</evidence>
<name>A0A0M3JKM8_ANISI</name>